<dbReference type="InterPro" id="IPR000600">
    <property type="entry name" value="ROK"/>
</dbReference>
<dbReference type="Pfam" id="PF00480">
    <property type="entry name" value="ROK"/>
    <property type="match status" value="1"/>
</dbReference>
<proteinExistence type="predicted"/>
<dbReference type="SUPFAM" id="SSF53067">
    <property type="entry name" value="Actin-like ATPase domain"/>
    <property type="match status" value="1"/>
</dbReference>
<dbReference type="GO" id="GO:0008761">
    <property type="term" value="F:UDP-N-acetylglucosamine 2-epimerase activity"/>
    <property type="evidence" value="ECO:0007669"/>
    <property type="project" value="TreeGrafter"/>
</dbReference>
<dbReference type="PANTHER" id="PTHR18964">
    <property type="entry name" value="ROK (REPRESSOR, ORF, KINASE) FAMILY"/>
    <property type="match status" value="1"/>
</dbReference>
<gene>
    <name evidence="1" type="ORF">ENM11_02280</name>
</gene>
<comment type="caution">
    <text evidence="1">The sequence shown here is derived from an EMBL/GenBank/DDBJ whole genome shotgun (WGS) entry which is preliminary data.</text>
</comment>
<sequence>MKTIAVDVGATYIRFGLVQNGAILRRLIYRTPASKNGLATIFGQAFKILHQTGATTKTAVGIASIGPLSVRRGVIQRPPNLGLAEVNLREIVERFHRAEPVILNDCTAAALAEKTYGPHRGCDNLVYVTISTGIGGGAVVDGNLLQGKDGNAVEIGHLVVEYTSRVRCGCGGRGHWEALCSGKGLPNLASEVYGRKLWQDSRQIFSAAKHGDKRAVLVIRKMTELNAAGFASVINAFDPEIVVVGGGVALSHPRETVVNAVKHMKKYQTLRAKVVLTSLGPDSPLLGAGAAAAGRHEN</sequence>
<protein>
    <submittedName>
        <fullName evidence="1">ROK family protein</fullName>
    </submittedName>
</protein>
<dbReference type="Gene3D" id="3.30.420.40">
    <property type="match status" value="2"/>
</dbReference>
<dbReference type="EMBL" id="DRWN01000019">
    <property type="protein sequence ID" value="HHK67969.1"/>
    <property type="molecule type" value="Genomic_DNA"/>
</dbReference>
<dbReference type="AlphaFoldDB" id="A0A7C5Q3R0"/>
<dbReference type="GO" id="GO:0009384">
    <property type="term" value="F:N-acylmannosamine kinase activity"/>
    <property type="evidence" value="ECO:0007669"/>
    <property type="project" value="TreeGrafter"/>
</dbReference>
<dbReference type="InterPro" id="IPR043129">
    <property type="entry name" value="ATPase_NBD"/>
</dbReference>
<organism evidence="1">
    <name type="scientific">Caldiarchaeum subterraneum</name>
    <dbReference type="NCBI Taxonomy" id="311458"/>
    <lineage>
        <taxon>Archaea</taxon>
        <taxon>Nitrososphaerota</taxon>
        <taxon>Candidatus Caldarchaeales</taxon>
        <taxon>Candidatus Caldarchaeaceae</taxon>
        <taxon>Candidatus Caldarchaeum</taxon>
    </lineage>
</organism>
<evidence type="ECO:0000313" key="1">
    <source>
        <dbReference type="EMBL" id="HHK67969.1"/>
    </source>
</evidence>
<accession>A0A7C5Q3R0</accession>
<name>A0A7C5Q3R0_CALS0</name>
<reference evidence="1" key="1">
    <citation type="journal article" date="2020" name="mSystems">
        <title>Genome- and Community-Level Interaction Insights into Carbon Utilization and Element Cycling Functions of Hydrothermarchaeota in Hydrothermal Sediment.</title>
        <authorList>
            <person name="Zhou Z."/>
            <person name="Liu Y."/>
            <person name="Xu W."/>
            <person name="Pan J."/>
            <person name="Luo Z.H."/>
            <person name="Li M."/>
        </authorList>
    </citation>
    <scope>NUCLEOTIDE SEQUENCE [LARGE SCALE GENOMIC DNA]</scope>
    <source>
        <strain evidence="1">SpSt-1056</strain>
    </source>
</reference>
<dbReference type="PANTHER" id="PTHR18964:SF149">
    <property type="entry name" value="BIFUNCTIONAL UDP-N-ACETYLGLUCOSAMINE 2-EPIMERASE_N-ACETYLMANNOSAMINE KINASE"/>
    <property type="match status" value="1"/>
</dbReference>